<gene>
    <name evidence="2" type="ORF">HNQ03_001832</name>
</gene>
<keyword evidence="1" id="KW-0472">Membrane</keyword>
<reference evidence="2" key="1">
    <citation type="submission" date="2020-05" db="EMBL/GenBank/DDBJ databases">
        <title>Genomic Encyclopedia of Type Strains, Phase IV (KMG-V): Genome sequencing to study the core and pangenomes of soil and plant-associated prokaryotes.</title>
        <authorList>
            <person name="Whitman W."/>
        </authorList>
    </citation>
    <scope>NUCLEOTIDE SEQUENCE</scope>
    <source>
        <strain evidence="2">16F</strain>
    </source>
</reference>
<evidence type="ECO:0000256" key="1">
    <source>
        <dbReference type="SAM" id="Phobius"/>
    </source>
</evidence>
<feature type="transmembrane region" description="Helical" evidence="1">
    <location>
        <begin position="6"/>
        <end position="26"/>
    </location>
</feature>
<organism evidence="2 3">
    <name type="scientific">Frigoriflavimonas asaccharolytica</name>
    <dbReference type="NCBI Taxonomy" id="2735899"/>
    <lineage>
        <taxon>Bacteria</taxon>
        <taxon>Pseudomonadati</taxon>
        <taxon>Bacteroidota</taxon>
        <taxon>Flavobacteriia</taxon>
        <taxon>Flavobacteriales</taxon>
        <taxon>Weeksellaceae</taxon>
        <taxon>Frigoriflavimonas</taxon>
    </lineage>
</organism>
<dbReference type="AlphaFoldDB" id="A0A8J8GBP7"/>
<dbReference type="InterPro" id="IPR011256">
    <property type="entry name" value="Reg_factor_effector_dom_sf"/>
</dbReference>
<keyword evidence="1" id="KW-1133">Transmembrane helix</keyword>
<dbReference type="Proteomes" id="UP000610746">
    <property type="component" value="Unassembled WGS sequence"/>
</dbReference>
<dbReference type="Gene3D" id="3.20.80.10">
    <property type="entry name" value="Regulatory factor, effector binding domain"/>
    <property type="match status" value="1"/>
</dbReference>
<sequence length="343" mass="40023">MRWFKFSIIFLLLILGVYTASMYIFVKKNSTIKVERDINYGIDKVYPQFNNLQKFSRWNSFFSESKTFFTEYYQPYEGNGSSMSFSDDSHSGELQISYENPLRTLKYQLYQDKNATPTNITVKFLPVSTEKTKIIWTVFTPEKSVLERYSNLWSDSDFVEIVDKSMTNLKTVLSNKIDKEELLKDIKFDSLMVENLNEQLLLGVNVTTSNKSDALYKNILLNYSKVTNFITNDLNKKEDEFGFPVLITTATNFKDKELSYYLGFPLSKKVTITDNNFNFKEIKASKAFTIYYKGNYANRVRAIQTLLQKAKSESLDYSEMQQVFLETPTADRDVLMKFSLPLR</sequence>
<accession>A0A8J8GBP7</accession>
<evidence type="ECO:0000313" key="2">
    <source>
        <dbReference type="EMBL" id="NRS92752.1"/>
    </source>
</evidence>
<name>A0A8J8GBP7_9FLAO</name>
<dbReference type="SUPFAM" id="SSF55961">
    <property type="entry name" value="Bet v1-like"/>
    <property type="match status" value="1"/>
</dbReference>
<dbReference type="RefSeq" id="WP_173779345.1">
    <property type="nucleotide sequence ID" value="NZ_JABSNO010000012.1"/>
</dbReference>
<keyword evidence="3" id="KW-1185">Reference proteome</keyword>
<protein>
    <submittedName>
        <fullName evidence="2">Effector-binding domain-containing protein</fullName>
    </submittedName>
</protein>
<evidence type="ECO:0000313" key="3">
    <source>
        <dbReference type="Proteomes" id="UP000610746"/>
    </source>
</evidence>
<comment type="caution">
    <text evidence="2">The sequence shown here is derived from an EMBL/GenBank/DDBJ whole genome shotgun (WGS) entry which is preliminary data.</text>
</comment>
<proteinExistence type="predicted"/>
<dbReference type="EMBL" id="JABSNO010000012">
    <property type="protein sequence ID" value="NRS92752.1"/>
    <property type="molecule type" value="Genomic_DNA"/>
</dbReference>
<keyword evidence="1" id="KW-0812">Transmembrane</keyword>